<dbReference type="GO" id="GO:0006813">
    <property type="term" value="P:potassium ion transport"/>
    <property type="evidence" value="ECO:0007669"/>
    <property type="project" value="TreeGrafter"/>
</dbReference>
<keyword evidence="4" id="KW-1185">Reference proteome</keyword>
<sequence length="297" mass="34216">MRLFVLPISTRRTLIYCERVNKKLPPGEKPPIADRVTSKANETWAEWEKAEKGWKKMLTEYGNKVFTRIPFAEWGLKTIPPISAERQAAALAGKETPEVVFPGAFLRSNRITSVLHKLATERQSLHRKRMWWSIVGMPISVPFALVPIVPNIPFFYLAFRAWSHYRALYGSQYLEFLLDKKLIKPTPSISLDELYTAGLTYTTRAESREAPMPTEEHTAKVSKTFATTHGEESEEFMLLRRWNGKLLAEHFKLPEMEIEIERAVEQVEKALQADRALHQEKRALDQATAQPPQQKQD</sequence>
<protein>
    <recommendedName>
        <fullName evidence="5">Mitochondrial K+-H+ exchange-related-domain-containing protein</fullName>
    </recommendedName>
</protein>
<dbReference type="OrthoDB" id="2589563at2759"/>
<dbReference type="GO" id="GO:1902600">
    <property type="term" value="P:proton transmembrane transport"/>
    <property type="evidence" value="ECO:0007669"/>
    <property type="project" value="TreeGrafter"/>
</dbReference>
<gene>
    <name evidence="3" type="ORF">B0A49_06345</name>
</gene>
<dbReference type="InterPro" id="IPR018786">
    <property type="entry name" value="Mit_KHE1"/>
</dbReference>
<keyword evidence="2" id="KW-1133">Transmembrane helix</keyword>
<evidence type="ECO:0000313" key="4">
    <source>
        <dbReference type="Proteomes" id="UP000308768"/>
    </source>
</evidence>
<dbReference type="PANTHER" id="PTHR28062:SF1">
    <property type="entry name" value="TRANSMEMBRANE PROTEIN"/>
    <property type="match status" value="1"/>
</dbReference>
<feature type="transmembrane region" description="Helical" evidence="2">
    <location>
        <begin position="130"/>
        <end position="149"/>
    </location>
</feature>
<proteinExistence type="predicted"/>
<dbReference type="Proteomes" id="UP000308768">
    <property type="component" value="Unassembled WGS sequence"/>
</dbReference>
<keyword evidence="2" id="KW-0472">Membrane</keyword>
<comment type="caution">
    <text evidence="3">The sequence shown here is derived from an EMBL/GenBank/DDBJ whole genome shotgun (WGS) entry which is preliminary data.</text>
</comment>
<dbReference type="GO" id="GO:0005743">
    <property type="term" value="C:mitochondrial inner membrane"/>
    <property type="evidence" value="ECO:0007669"/>
    <property type="project" value="TreeGrafter"/>
</dbReference>
<dbReference type="Pfam" id="PF10173">
    <property type="entry name" value="Mit_KHE1"/>
    <property type="match status" value="1"/>
</dbReference>
<evidence type="ECO:0000256" key="2">
    <source>
        <dbReference type="SAM" id="Phobius"/>
    </source>
</evidence>
<keyword evidence="2" id="KW-0812">Transmembrane</keyword>
<dbReference type="EMBL" id="NAJN01000615">
    <property type="protein sequence ID" value="TKA70807.1"/>
    <property type="molecule type" value="Genomic_DNA"/>
</dbReference>
<organism evidence="3 4">
    <name type="scientific">Cryomyces minteri</name>
    <dbReference type="NCBI Taxonomy" id="331657"/>
    <lineage>
        <taxon>Eukaryota</taxon>
        <taxon>Fungi</taxon>
        <taxon>Dikarya</taxon>
        <taxon>Ascomycota</taxon>
        <taxon>Pezizomycotina</taxon>
        <taxon>Dothideomycetes</taxon>
        <taxon>Dothideomycetes incertae sedis</taxon>
        <taxon>Cryomyces</taxon>
    </lineage>
</organism>
<evidence type="ECO:0000313" key="3">
    <source>
        <dbReference type="EMBL" id="TKA70807.1"/>
    </source>
</evidence>
<reference evidence="3 4" key="1">
    <citation type="submission" date="2017-03" db="EMBL/GenBank/DDBJ databases">
        <title>Genomes of endolithic fungi from Antarctica.</title>
        <authorList>
            <person name="Coleine C."/>
            <person name="Masonjones S."/>
            <person name="Stajich J.E."/>
        </authorList>
    </citation>
    <scope>NUCLEOTIDE SEQUENCE [LARGE SCALE GENOMIC DNA]</scope>
    <source>
        <strain evidence="3 4">CCFEE 5187</strain>
    </source>
</reference>
<evidence type="ECO:0008006" key="5">
    <source>
        <dbReference type="Google" id="ProtNLM"/>
    </source>
</evidence>
<name>A0A4U0X524_9PEZI</name>
<feature type="compositionally biased region" description="Polar residues" evidence="1">
    <location>
        <begin position="287"/>
        <end position="297"/>
    </location>
</feature>
<dbReference type="AlphaFoldDB" id="A0A4U0X524"/>
<accession>A0A4U0X524</accession>
<evidence type="ECO:0000256" key="1">
    <source>
        <dbReference type="SAM" id="MobiDB-lite"/>
    </source>
</evidence>
<dbReference type="PANTHER" id="PTHR28062">
    <property type="entry name" value="K+-H+ EXCHANGE-LIKE PROTEIN"/>
    <property type="match status" value="1"/>
</dbReference>
<feature type="region of interest" description="Disordered" evidence="1">
    <location>
        <begin position="276"/>
        <end position="297"/>
    </location>
</feature>